<keyword evidence="11" id="KW-1185">Reference proteome</keyword>
<keyword evidence="6 8" id="KW-1133">Transmembrane helix</keyword>
<dbReference type="Pfam" id="PF12698">
    <property type="entry name" value="ABC2_membrane_3"/>
    <property type="match status" value="1"/>
</dbReference>
<keyword evidence="3 8" id="KW-0813">Transport</keyword>
<feature type="transmembrane region" description="Helical" evidence="8">
    <location>
        <begin position="20"/>
        <end position="40"/>
    </location>
</feature>
<evidence type="ECO:0000256" key="6">
    <source>
        <dbReference type="ARBA" id="ARBA00022989"/>
    </source>
</evidence>
<gene>
    <name evidence="10" type="ORF">HNR45_000437</name>
</gene>
<evidence type="ECO:0000313" key="11">
    <source>
        <dbReference type="Proteomes" id="UP000591941"/>
    </source>
</evidence>
<dbReference type="OrthoDB" id="9776218at2"/>
<dbReference type="GO" id="GO:0140359">
    <property type="term" value="F:ABC-type transporter activity"/>
    <property type="evidence" value="ECO:0007669"/>
    <property type="project" value="InterPro"/>
</dbReference>
<comment type="similarity">
    <text evidence="2 8">Belongs to the ABC-2 integral membrane protein family.</text>
</comment>
<evidence type="ECO:0000256" key="4">
    <source>
        <dbReference type="ARBA" id="ARBA00022475"/>
    </source>
</evidence>
<dbReference type="RefSeq" id="WP_075939412.1">
    <property type="nucleotide sequence ID" value="NZ_CABWNB010000003.1"/>
</dbReference>
<keyword evidence="5 8" id="KW-0812">Transmembrane</keyword>
<feature type="domain" description="ABC transmembrane type-2" evidence="9">
    <location>
        <begin position="135"/>
        <end position="372"/>
    </location>
</feature>
<feature type="transmembrane region" description="Helical" evidence="8">
    <location>
        <begin position="180"/>
        <end position="203"/>
    </location>
</feature>
<reference evidence="10 11" key="1">
    <citation type="submission" date="2020-08" db="EMBL/GenBank/DDBJ databases">
        <title>Genomic Encyclopedia of Type Strains, Phase IV (KMG-IV): sequencing the most valuable type-strain genomes for metagenomic binning, comparative biology and taxonomic classification.</title>
        <authorList>
            <person name="Goeker M."/>
        </authorList>
    </citation>
    <scope>NUCLEOTIDE SEQUENCE [LARGE SCALE GENOMIC DNA]</scope>
    <source>
        <strain evidence="10 11">DSM 21255</strain>
    </source>
</reference>
<feature type="transmembrane region" description="Helical" evidence="8">
    <location>
        <begin position="347"/>
        <end position="367"/>
    </location>
</feature>
<protein>
    <recommendedName>
        <fullName evidence="8">Transport permease protein</fullName>
    </recommendedName>
</protein>
<comment type="subcellular location">
    <subcellularLocation>
        <location evidence="1 8">Cell membrane</location>
        <topology evidence="1 8">Multi-pass membrane protein</topology>
    </subcellularLocation>
</comment>
<keyword evidence="7 8" id="KW-0472">Membrane</keyword>
<evidence type="ECO:0000313" key="10">
    <source>
        <dbReference type="EMBL" id="MBB6477407.1"/>
    </source>
</evidence>
<organism evidence="10 11">
    <name type="scientific">Negativicoccus succinicivorans</name>
    <dbReference type="NCBI Taxonomy" id="620903"/>
    <lineage>
        <taxon>Bacteria</taxon>
        <taxon>Bacillati</taxon>
        <taxon>Bacillota</taxon>
        <taxon>Negativicutes</taxon>
        <taxon>Veillonellales</taxon>
        <taxon>Veillonellaceae</taxon>
        <taxon>Negativicoccus</taxon>
    </lineage>
</organism>
<dbReference type="InterPro" id="IPR051449">
    <property type="entry name" value="ABC-2_transporter_component"/>
</dbReference>
<accession>A0A841R2R0</accession>
<evidence type="ECO:0000256" key="7">
    <source>
        <dbReference type="ARBA" id="ARBA00023136"/>
    </source>
</evidence>
<proteinExistence type="inferred from homology"/>
<dbReference type="InterPro" id="IPR047817">
    <property type="entry name" value="ABC2_TM_bact-type"/>
</dbReference>
<name>A0A841R2R0_9FIRM</name>
<evidence type="ECO:0000259" key="9">
    <source>
        <dbReference type="PROSITE" id="PS51012"/>
    </source>
</evidence>
<dbReference type="AlphaFoldDB" id="A0A841R2R0"/>
<dbReference type="GeneID" id="93485714"/>
<feature type="transmembrane region" description="Helical" evidence="8">
    <location>
        <begin position="293"/>
        <end position="318"/>
    </location>
</feature>
<feature type="transmembrane region" description="Helical" evidence="8">
    <location>
        <begin position="257"/>
        <end position="281"/>
    </location>
</feature>
<dbReference type="InterPro" id="IPR013525">
    <property type="entry name" value="ABC2_TM"/>
</dbReference>
<dbReference type="GO" id="GO:0043190">
    <property type="term" value="C:ATP-binding cassette (ABC) transporter complex"/>
    <property type="evidence" value="ECO:0007669"/>
    <property type="project" value="InterPro"/>
</dbReference>
<dbReference type="PROSITE" id="PS51012">
    <property type="entry name" value="ABC_TM2"/>
    <property type="match status" value="1"/>
</dbReference>
<evidence type="ECO:0000256" key="5">
    <source>
        <dbReference type="ARBA" id="ARBA00022692"/>
    </source>
</evidence>
<dbReference type="PANTHER" id="PTHR30294:SF29">
    <property type="entry name" value="MULTIDRUG ABC TRANSPORTER PERMEASE YBHS-RELATED"/>
    <property type="match status" value="1"/>
</dbReference>
<dbReference type="Proteomes" id="UP000591941">
    <property type="component" value="Unassembled WGS sequence"/>
</dbReference>
<dbReference type="Gene3D" id="3.40.1710.10">
    <property type="entry name" value="abc type-2 transporter like domain"/>
    <property type="match status" value="1"/>
</dbReference>
<evidence type="ECO:0000256" key="8">
    <source>
        <dbReference type="RuleBase" id="RU361157"/>
    </source>
</evidence>
<dbReference type="InterPro" id="IPR000412">
    <property type="entry name" value="ABC_2_transport"/>
</dbReference>
<dbReference type="PRINTS" id="PR00164">
    <property type="entry name" value="ABC2TRNSPORT"/>
</dbReference>
<evidence type="ECO:0000256" key="2">
    <source>
        <dbReference type="ARBA" id="ARBA00007783"/>
    </source>
</evidence>
<dbReference type="PANTHER" id="PTHR30294">
    <property type="entry name" value="MEMBRANE COMPONENT OF ABC TRANSPORTER YHHJ-RELATED"/>
    <property type="match status" value="1"/>
</dbReference>
<keyword evidence="4 8" id="KW-1003">Cell membrane</keyword>
<evidence type="ECO:0000256" key="3">
    <source>
        <dbReference type="ARBA" id="ARBA00022448"/>
    </source>
</evidence>
<dbReference type="EMBL" id="JACHHI010000002">
    <property type="protein sequence ID" value="MBB6477407.1"/>
    <property type="molecule type" value="Genomic_DNA"/>
</dbReference>
<comment type="caution">
    <text evidence="10">The sequence shown here is derived from an EMBL/GenBank/DDBJ whole genome shotgun (WGS) entry which is preliminary data.</text>
</comment>
<evidence type="ECO:0000256" key="1">
    <source>
        <dbReference type="ARBA" id="ARBA00004651"/>
    </source>
</evidence>
<sequence length="373" mass="41523">MIRFRAMVIKEFIQMLRDPATIVIMVAMPIIQLLLFGFALRTDVKHMPTVVFDQARVTESRELLDTFVGTGYYDITHVAHSFDDVKHQIDSGAAKVGIIFPPDFGENLRHGRAGSVQVIVDASDSMTSGSAISTAQIVAQMKSQEVVQSRLMSAGGKTFVAPYDLRIRAWYNPDMVSEFYMVPAIMGMVLTMTLVAITSMAIVREREQGTLEQLMVTPLKPHELMLGKIIPYIVVGYTQIIIAILISRIIFDVPFEGSILLFFLLTTFFIIASLSLGVMISTFAENQMQAMQLSVFVIMPSVLLSGFMFPIAAMPTFFQYVSQVIPMTHYLVIVRGIMLKGIGIVDLWQPTLALAVFVVVTLTGAVLRFRKTM</sequence>
<feature type="transmembrane region" description="Helical" evidence="8">
    <location>
        <begin position="229"/>
        <end position="251"/>
    </location>
</feature>